<dbReference type="InterPro" id="IPR024425">
    <property type="entry name" value="LiaF-like_C"/>
</dbReference>
<dbReference type="EMBL" id="JAARVD010000001">
    <property type="protein sequence ID" value="MBC1795561.1"/>
    <property type="molecule type" value="Genomic_DNA"/>
</dbReference>
<dbReference type="EMBL" id="JAASTX010000024">
    <property type="protein sequence ID" value="MBC1493056.1"/>
    <property type="molecule type" value="Genomic_DNA"/>
</dbReference>
<dbReference type="InterPro" id="IPR016975">
    <property type="entry name" value="Cell_wall_LiaF"/>
</dbReference>
<dbReference type="EMBL" id="JAARPT010000001">
    <property type="protein sequence ID" value="MBC1400281.1"/>
    <property type="molecule type" value="Genomic_DNA"/>
</dbReference>
<dbReference type="eggNOG" id="COG4758">
    <property type="taxonomic scope" value="Bacteria"/>
</dbReference>
<keyword evidence="1" id="KW-1133">Transmembrane helix</keyword>
<evidence type="ECO:0000313" key="18">
    <source>
        <dbReference type="Proteomes" id="UP000586951"/>
    </source>
</evidence>
<sequence length="237" mass="26927">MKKLEGSFIFLFLVLVAVGIAFEMLFRWELLVLFAIGICFLFTSRKEGIPKKKARTRLFIAAVFILISVLLTATFKIGLVVAGIFAVYYYISRKRAPQLLMVKTKETAENNNPRNTFIRNQWFGNQRVLDVVYEWDDINIQTGIGDTIIDLGNTVLPTGESVVLIRSFSGKIRLLVPFDLGICLEHSAIFGHLQYDKESTIVQNDTIKIYSDNYEKAPRKVKIITSVVLGDLEVIRL</sequence>
<evidence type="ECO:0000313" key="13">
    <source>
        <dbReference type="Proteomes" id="UP000539064"/>
    </source>
</evidence>
<evidence type="ECO:0000313" key="9">
    <source>
        <dbReference type="EMBL" id="MBC1795561.1"/>
    </source>
</evidence>
<evidence type="ECO:0000313" key="16">
    <source>
        <dbReference type="Proteomes" id="UP000550367"/>
    </source>
</evidence>
<evidence type="ECO:0000313" key="7">
    <source>
        <dbReference type="EMBL" id="MBC1614660.1"/>
    </source>
</evidence>
<dbReference type="NCBIfam" id="NF040535">
    <property type="entry name" value="LiaF_C_term"/>
    <property type="match status" value="1"/>
</dbReference>
<dbReference type="Proteomes" id="UP000550367">
    <property type="component" value="Unassembled WGS sequence"/>
</dbReference>
<dbReference type="AlphaFoldDB" id="A0A099W8F0"/>
<evidence type="ECO:0000313" key="11">
    <source>
        <dbReference type="Proteomes" id="UP000029844"/>
    </source>
</evidence>
<reference evidence="3 11" key="1">
    <citation type="submission" date="2014-05" db="EMBL/GenBank/DDBJ databases">
        <title>Novel Listeriaceae from food processing environments.</title>
        <authorList>
            <person name="den Bakker H.C."/>
        </authorList>
    </citation>
    <scope>NUCLEOTIDE SEQUENCE [LARGE SCALE GENOMIC DNA]</scope>
    <source>
        <strain evidence="3 11">FSL A5-0281</strain>
    </source>
</reference>
<name>A0A099W8F0_9LIST</name>
<feature type="transmembrane region" description="Helical" evidence="1">
    <location>
        <begin position="30"/>
        <end position="46"/>
    </location>
</feature>
<evidence type="ECO:0000313" key="12">
    <source>
        <dbReference type="Proteomes" id="UP000533953"/>
    </source>
</evidence>
<dbReference type="Proteomes" id="UP000586951">
    <property type="component" value="Unassembled WGS sequence"/>
</dbReference>
<evidence type="ECO:0000259" key="2">
    <source>
        <dbReference type="Pfam" id="PF09922"/>
    </source>
</evidence>
<keyword evidence="1" id="KW-0812">Transmembrane</keyword>
<feature type="domain" description="Cell wall-active antibiotics response LiaF-like C-terminal" evidence="2">
    <location>
        <begin position="122"/>
        <end position="234"/>
    </location>
</feature>
<dbReference type="InterPro" id="IPR047793">
    <property type="entry name" value="LiaF_C"/>
</dbReference>
<gene>
    <name evidence="3" type="ORF">EP57_10810</name>
    <name evidence="4" type="ORF">HB836_01635</name>
    <name evidence="7" type="ORF">HB904_00520</name>
    <name evidence="6" type="ORF">HB907_04740</name>
    <name evidence="8" type="ORF">HCA52_10050</name>
    <name evidence="9" type="ORF">HCA55_02435</name>
    <name evidence="10" type="ORF">HCB25_02715</name>
    <name evidence="5" type="ORF">HCI99_14650</name>
</gene>
<protein>
    <submittedName>
        <fullName evidence="4">Cell wall-active antibiotics response protein</fullName>
    </submittedName>
</protein>
<dbReference type="STRING" id="1552123.EP57_10810"/>
<dbReference type="OrthoDB" id="2351415at2"/>
<dbReference type="Pfam" id="PF09922">
    <property type="entry name" value="LiaF-like_C"/>
    <property type="match status" value="1"/>
</dbReference>
<dbReference type="EMBL" id="JAARYY010000001">
    <property type="protein sequence ID" value="MBC2242962.1"/>
    <property type="molecule type" value="Genomic_DNA"/>
</dbReference>
<dbReference type="PIRSF" id="PIRSF031509">
    <property type="entry name" value="Cell_wall_LiaF/YvqF"/>
    <property type="match status" value="1"/>
</dbReference>
<dbReference type="Proteomes" id="UP000574104">
    <property type="component" value="Unassembled WGS sequence"/>
</dbReference>
<feature type="transmembrane region" description="Helical" evidence="1">
    <location>
        <begin position="58"/>
        <end position="91"/>
    </location>
</feature>
<evidence type="ECO:0000256" key="1">
    <source>
        <dbReference type="SAM" id="Phobius"/>
    </source>
</evidence>
<dbReference type="Proteomes" id="UP000533953">
    <property type="component" value="Unassembled WGS sequence"/>
</dbReference>
<keyword evidence="11" id="KW-1185">Reference proteome</keyword>
<evidence type="ECO:0000313" key="8">
    <source>
        <dbReference type="EMBL" id="MBC1793758.1"/>
    </source>
</evidence>
<dbReference type="EMBL" id="JAARRU010000001">
    <property type="protein sequence ID" value="MBC1564702.1"/>
    <property type="molecule type" value="Genomic_DNA"/>
</dbReference>
<organism evidence="3 11">
    <name type="scientific">Listeria booriae</name>
    <dbReference type="NCBI Taxonomy" id="1552123"/>
    <lineage>
        <taxon>Bacteria</taxon>
        <taxon>Bacillati</taxon>
        <taxon>Bacillota</taxon>
        <taxon>Bacilli</taxon>
        <taxon>Bacillales</taxon>
        <taxon>Listeriaceae</taxon>
        <taxon>Listeria</taxon>
    </lineage>
</organism>
<feature type="transmembrane region" description="Helical" evidence="1">
    <location>
        <begin position="7"/>
        <end position="24"/>
    </location>
</feature>
<dbReference type="GeneID" id="58717858"/>
<dbReference type="Proteomes" id="UP000548082">
    <property type="component" value="Unassembled WGS sequence"/>
</dbReference>
<evidence type="ECO:0000313" key="17">
    <source>
        <dbReference type="Proteomes" id="UP000574104"/>
    </source>
</evidence>
<dbReference type="GO" id="GO:0016020">
    <property type="term" value="C:membrane"/>
    <property type="evidence" value="ECO:0007669"/>
    <property type="project" value="InterPro"/>
</dbReference>
<evidence type="ECO:0000313" key="10">
    <source>
        <dbReference type="EMBL" id="MBC2242962.1"/>
    </source>
</evidence>
<evidence type="ECO:0000313" key="5">
    <source>
        <dbReference type="EMBL" id="MBC1493056.1"/>
    </source>
</evidence>
<evidence type="ECO:0000313" key="6">
    <source>
        <dbReference type="EMBL" id="MBC1564702.1"/>
    </source>
</evidence>
<dbReference type="Proteomes" id="UP000029844">
    <property type="component" value="Unassembled WGS sequence"/>
</dbReference>
<dbReference type="RefSeq" id="WP_036086562.1">
    <property type="nucleotide sequence ID" value="NZ_CBCSHQ010000002.1"/>
</dbReference>
<accession>A0A099W8F0</accession>
<comment type="caution">
    <text evidence="3">The sequence shown here is derived from an EMBL/GenBank/DDBJ whole genome shotgun (WGS) entry which is preliminary data.</text>
</comment>
<dbReference type="Proteomes" id="UP000544413">
    <property type="component" value="Unassembled WGS sequence"/>
</dbReference>
<keyword evidence="1" id="KW-0472">Membrane</keyword>
<evidence type="ECO:0000313" key="4">
    <source>
        <dbReference type="EMBL" id="MBC1400281.1"/>
    </source>
</evidence>
<evidence type="ECO:0000313" key="15">
    <source>
        <dbReference type="Proteomes" id="UP000548082"/>
    </source>
</evidence>
<dbReference type="Proteomes" id="UP000539064">
    <property type="component" value="Unassembled WGS sequence"/>
</dbReference>
<evidence type="ECO:0000313" key="14">
    <source>
        <dbReference type="Proteomes" id="UP000544413"/>
    </source>
</evidence>
<dbReference type="EMBL" id="JAARVG010000008">
    <property type="protein sequence ID" value="MBC1793758.1"/>
    <property type="molecule type" value="Genomic_DNA"/>
</dbReference>
<proteinExistence type="predicted"/>
<reference evidence="12 13" key="2">
    <citation type="submission" date="2020-03" db="EMBL/GenBank/DDBJ databases">
        <title>Soil Listeria distribution.</title>
        <authorList>
            <person name="Liao J."/>
            <person name="Wiedmann M."/>
        </authorList>
    </citation>
    <scope>NUCLEOTIDE SEQUENCE [LARGE SCALE GENOMIC DNA]</scope>
    <source>
        <strain evidence="10 16">FSL L7-0153</strain>
        <strain evidence="8 13">FSL L7-0978</strain>
        <strain evidence="9 15">FSL L7-0990</strain>
        <strain evidence="7 17">FSL L7-1299</strain>
        <strain evidence="6 18">FSL L7-1427</strain>
        <strain evidence="5 12">FSL L7-1547</strain>
        <strain evidence="4 14">FSL L7-1658</strain>
    </source>
</reference>
<dbReference type="EMBL" id="JAARSH010000001">
    <property type="protein sequence ID" value="MBC1614660.1"/>
    <property type="molecule type" value="Genomic_DNA"/>
</dbReference>
<evidence type="ECO:0000313" key="3">
    <source>
        <dbReference type="EMBL" id="KGL40380.1"/>
    </source>
</evidence>
<dbReference type="EMBL" id="JNFA01000024">
    <property type="protein sequence ID" value="KGL40380.1"/>
    <property type="molecule type" value="Genomic_DNA"/>
</dbReference>